<name>A0A2Z5UI01_9GAMA</name>
<dbReference type="GO" id="GO:0042025">
    <property type="term" value="C:host cell nucleus"/>
    <property type="evidence" value="ECO:0007669"/>
    <property type="project" value="UniProtKB-SubCell"/>
</dbReference>
<dbReference type="KEGG" id="vg:41701496"/>
<reference evidence="8" key="1">
    <citation type="submission" date="2017-11" db="EMBL/GenBank/DDBJ databases">
        <title>Complete genome of Rhinolophus gammaherpesvirus-1.</title>
        <authorList>
            <person name="Maeda K."/>
            <person name="Noguchi K."/>
        </authorList>
    </citation>
    <scope>NUCLEOTIDE SEQUENCE [LARGE SCALE GENOMIC DNA]</scope>
    <source>
        <strain evidence="8">BV1</strain>
    </source>
</reference>
<proteinExistence type="inferred from homology"/>
<dbReference type="Pfam" id="PF01673">
    <property type="entry name" value="Herpes_env"/>
    <property type="match status" value="2"/>
</dbReference>
<keyword evidence="6 7" id="KW-1035">Host cytoplasm</keyword>
<protein>
    <recommendedName>
        <fullName evidence="7">Packaging protein UL32</fullName>
    </recommendedName>
</protein>
<keyword evidence="5" id="KW-0862">Zinc</keyword>
<comment type="subcellular location">
    <subcellularLocation>
        <location evidence="7">Host cytoplasm</location>
    </subcellularLocation>
    <subcellularLocation>
        <location evidence="7">Host nucleus</location>
    </subcellularLocation>
</comment>
<keyword evidence="9" id="KW-1185">Reference proteome</keyword>
<dbReference type="RefSeq" id="YP_009551883.1">
    <property type="nucleotide sequence ID" value="NC_040539.1"/>
</dbReference>
<keyword evidence="2 7" id="KW-1048">Host nucleus</keyword>
<evidence type="ECO:0000256" key="1">
    <source>
        <dbReference type="ARBA" id="ARBA00005235"/>
    </source>
</evidence>
<dbReference type="OrthoDB" id="3440at10239"/>
<dbReference type="GO" id="GO:0019031">
    <property type="term" value="C:viral envelope"/>
    <property type="evidence" value="ECO:0007669"/>
    <property type="project" value="InterPro"/>
</dbReference>
<keyword evidence="4" id="KW-0863">Zinc-finger</keyword>
<dbReference type="PROSITE" id="PS51988">
    <property type="entry name" value="HERPESVIRUS_UL32"/>
    <property type="match status" value="1"/>
</dbReference>
<evidence type="ECO:0000256" key="2">
    <source>
        <dbReference type="ARBA" id="ARBA00022562"/>
    </source>
</evidence>
<evidence type="ECO:0000256" key="5">
    <source>
        <dbReference type="ARBA" id="ARBA00022833"/>
    </source>
</evidence>
<evidence type="ECO:0000313" key="8">
    <source>
        <dbReference type="EMBL" id="BBB06522.1"/>
    </source>
</evidence>
<evidence type="ECO:0000256" key="6">
    <source>
        <dbReference type="ARBA" id="ARBA00023200"/>
    </source>
</evidence>
<dbReference type="InterPro" id="IPR002597">
    <property type="entry name" value="Herpes_env"/>
</dbReference>
<comment type="function">
    <text evidence="7">Plays a role in efficient localization of neo-synthesized capsids to nuclear replication compartments, thereby controlling cleavage and packaging of virus genomic DNA.</text>
</comment>
<accession>A0A2Z5UI01</accession>
<evidence type="ECO:0000256" key="4">
    <source>
        <dbReference type="ARBA" id="ARBA00022771"/>
    </source>
</evidence>
<comment type="similarity">
    <text evidence="1 7">Belongs to the herpesviridae UL32 protein family.</text>
</comment>
<dbReference type="GO" id="GO:0030430">
    <property type="term" value="C:host cell cytoplasm"/>
    <property type="evidence" value="ECO:0007669"/>
    <property type="project" value="UniProtKB-SubCell"/>
</dbReference>
<dbReference type="EMBL" id="LC333428">
    <property type="protein sequence ID" value="BBB06522.1"/>
    <property type="molecule type" value="Genomic_DNA"/>
</dbReference>
<dbReference type="Proteomes" id="UP000289908">
    <property type="component" value="Segment"/>
</dbReference>
<organism evidence="8">
    <name type="scientific">Rhinolophus gammaherpesvirus 1</name>
    <dbReference type="NCBI Taxonomy" id="2054179"/>
    <lineage>
        <taxon>Viruses</taxon>
        <taxon>Duplodnaviria</taxon>
        <taxon>Heunggongvirae</taxon>
        <taxon>Peploviricota</taxon>
        <taxon>Herviviricetes</taxon>
        <taxon>Herpesvirales</taxon>
        <taxon>Orthoherpesviridae</taxon>
        <taxon>Gammaherpesvirinae</taxon>
        <taxon>Percavirus</taxon>
        <taxon>Percavirus rhinolophidgamma1</taxon>
    </lineage>
</organism>
<keyword evidence="3" id="KW-0479">Metal-binding</keyword>
<gene>
    <name evidence="8" type="primary">ORF76</name>
</gene>
<dbReference type="GeneID" id="41701496"/>
<dbReference type="GO" id="GO:0008270">
    <property type="term" value="F:zinc ion binding"/>
    <property type="evidence" value="ECO:0007669"/>
    <property type="project" value="UniProtKB-KW"/>
</dbReference>
<evidence type="ECO:0000256" key="3">
    <source>
        <dbReference type="ARBA" id="ARBA00022723"/>
    </source>
</evidence>
<evidence type="ECO:0000256" key="7">
    <source>
        <dbReference type="RuleBase" id="RU364029"/>
    </source>
</evidence>
<evidence type="ECO:0000313" key="9">
    <source>
        <dbReference type="Proteomes" id="UP000289908"/>
    </source>
</evidence>
<sequence length="483" mass="54352">MSGFIPWQRQTVFKHSRELHGLLESSFHPGSPESALDCPILTNTHRSLLESSPCKICQLIFSLVREDPSSHIGFFEDYACLSLFSLYAPQCWTSTFVVAADFLEVIDLHFPEFLSRGNIYQPGNILGIDLQLHFFVQRCFKTVPPDAILDTSNLHFLKNEFMRGNLTGSVTNLFCFKTIWHSLQLSHPRLIRPPPPPATLQCCEKTRSQHKAAPHSGEDGIWSSLPVPIQQAFTPSPDATPRQLTKPELLSLFLEIWNPSELLNPQLIQQVQLPGRDRFNFLYPETGDLCQGPCLLSHSLQLKKQNGTSSICLLCECLASHWEASGALRSLKREILCCIENNVKLTDRISFLITDPTSLHYVTDPLLKNTIRGCTPQEIHKHLFCDPLCAINSVASCSEILFRVPNPESFQSLKSSLAVGFNLSHNGLLDCEALNTLVIIFKTIQICKVGKTTFLEVVKELNSLLRRHGLVTLHTFHTAHIYC</sequence>